<dbReference type="Proteomes" id="UP000003959">
    <property type="component" value="Unassembled WGS sequence"/>
</dbReference>
<gene>
    <name evidence="1" type="ORF">LYNGBM3L_75700</name>
</gene>
<evidence type="ECO:0000313" key="1">
    <source>
        <dbReference type="EMBL" id="EGJ32833.1"/>
    </source>
</evidence>
<feature type="non-terminal residue" evidence="1">
    <location>
        <position position="1"/>
    </location>
</feature>
<reference evidence="2" key="1">
    <citation type="journal article" date="2011" name="Proc. Natl. Acad. Sci. U.S.A.">
        <title>Genomic insights into the physiology and ecology of the marine filamentous cyanobacterium Lyngbya majuscula.</title>
        <authorList>
            <person name="Jones A.C."/>
            <person name="Monroe E.A."/>
            <person name="Podell S."/>
            <person name="Hess W.R."/>
            <person name="Klages S."/>
            <person name="Esquenazi E."/>
            <person name="Niessen S."/>
            <person name="Hoover H."/>
            <person name="Rothmann M."/>
            <person name="Lasken R.S."/>
            <person name="Yates J.R.III."/>
            <person name="Reinhardt R."/>
            <person name="Kube M."/>
            <person name="Burkart M.D."/>
            <person name="Allen E.E."/>
            <person name="Dorrestein P.C."/>
            <person name="Gerwick W.H."/>
            <person name="Gerwick L."/>
        </authorList>
    </citation>
    <scope>NUCLEOTIDE SEQUENCE [LARGE SCALE GENOMIC DNA]</scope>
    <source>
        <strain evidence="2">3L</strain>
    </source>
</reference>
<organism evidence="1 2">
    <name type="scientific">Moorena producens 3L</name>
    <dbReference type="NCBI Taxonomy" id="489825"/>
    <lineage>
        <taxon>Bacteria</taxon>
        <taxon>Bacillati</taxon>
        <taxon>Cyanobacteriota</taxon>
        <taxon>Cyanophyceae</taxon>
        <taxon>Coleofasciculales</taxon>
        <taxon>Coleofasciculaceae</taxon>
        <taxon>Moorena</taxon>
    </lineage>
</organism>
<proteinExistence type="predicted"/>
<sequence>SGRLRSAPLMNLGVATAIKIIDCDPDGFGRTDQYMFDLLPSWLRLAK</sequence>
<accession>F4XRE7</accession>
<name>F4XRE7_9CYAN</name>
<keyword evidence="2" id="KW-1185">Reference proteome</keyword>
<dbReference type="AlphaFoldDB" id="F4XRE7"/>
<evidence type="ECO:0000313" key="2">
    <source>
        <dbReference type="Proteomes" id="UP000003959"/>
    </source>
</evidence>
<protein>
    <submittedName>
        <fullName evidence="1">Uncharacterized protein</fullName>
    </submittedName>
</protein>
<dbReference type="EMBL" id="GL890900">
    <property type="protein sequence ID" value="EGJ32833.1"/>
    <property type="molecule type" value="Genomic_DNA"/>
</dbReference>
<dbReference type="HOGENOM" id="CLU_3161750_0_0_3"/>